<dbReference type="Pfam" id="PF01497">
    <property type="entry name" value="Peripla_BP_2"/>
    <property type="match status" value="1"/>
</dbReference>
<evidence type="ECO:0000256" key="1">
    <source>
        <dbReference type="ARBA" id="ARBA00004196"/>
    </source>
</evidence>
<protein>
    <submittedName>
        <fullName evidence="6">Iron ABC transporter substrate-binding protein</fullName>
    </submittedName>
</protein>
<comment type="subcellular location">
    <subcellularLocation>
        <location evidence="1">Cell envelope</location>
    </subcellularLocation>
</comment>
<dbReference type="AlphaFoldDB" id="A0A1V9A1K3"/>
<proteinExistence type="inferred from homology"/>
<evidence type="ECO:0000256" key="3">
    <source>
        <dbReference type="ARBA" id="ARBA00022448"/>
    </source>
</evidence>
<evidence type="ECO:0000256" key="4">
    <source>
        <dbReference type="ARBA" id="ARBA00022729"/>
    </source>
</evidence>
<evidence type="ECO:0000313" key="7">
    <source>
        <dbReference type="Proteomes" id="UP000192591"/>
    </source>
</evidence>
<dbReference type="STRING" id="1962155.B1813_15570"/>
<reference evidence="6 7" key="1">
    <citation type="submission" date="2017-02" db="EMBL/GenBank/DDBJ databases">
        <title>Draft genome of Saccharomonospora sp. 154.</title>
        <authorList>
            <person name="Alonso-Carmona G.S."/>
            <person name="De La Haba R."/>
            <person name="Vera-Gargallo B."/>
            <person name="Sandoval-Trujillo A.H."/>
            <person name="Ramirez-Duran N."/>
            <person name="Ventosa A."/>
        </authorList>
    </citation>
    <scope>NUCLEOTIDE SEQUENCE [LARGE SCALE GENOMIC DNA]</scope>
    <source>
        <strain evidence="6 7">LRS4.154</strain>
    </source>
</reference>
<accession>A0A1V9A1K3</accession>
<dbReference type="Gene3D" id="3.40.50.1980">
    <property type="entry name" value="Nitrogenase molybdenum iron protein domain"/>
    <property type="match status" value="2"/>
</dbReference>
<feature type="domain" description="Fe/B12 periplasmic-binding" evidence="5">
    <location>
        <begin position="55"/>
        <end position="326"/>
    </location>
</feature>
<dbReference type="Proteomes" id="UP000192591">
    <property type="component" value="Unassembled WGS sequence"/>
</dbReference>
<dbReference type="EMBL" id="MWIH01000006">
    <property type="protein sequence ID" value="OQO90926.1"/>
    <property type="molecule type" value="Genomic_DNA"/>
</dbReference>
<comment type="similarity">
    <text evidence="2">Belongs to the bacterial solute-binding protein 8 family.</text>
</comment>
<keyword evidence="7" id="KW-1185">Reference proteome</keyword>
<comment type="caution">
    <text evidence="6">The sequence shown here is derived from an EMBL/GenBank/DDBJ whole genome shotgun (WGS) entry which is preliminary data.</text>
</comment>
<dbReference type="PANTHER" id="PTHR30532">
    <property type="entry name" value="IRON III DICITRATE-BINDING PERIPLASMIC PROTEIN"/>
    <property type="match status" value="1"/>
</dbReference>
<organism evidence="6 7">
    <name type="scientific">Saccharomonospora piscinae</name>
    <dbReference type="NCBI Taxonomy" id="687388"/>
    <lineage>
        <taxon>Bacteria</taxon>
        <taxon>Bacillati</taxon>
        <taxon>Actinomycetota</taxon>
        <taxon>Actinomycetes</taxon>
        <taxon>Pseudonocardiales</taxon>
        <taxon>Pseudonocardiaceae</taxon>
        <taxon>Saccharomonospora</taxon>
    </lineage>
</organism>
<evidence type="ECO:0000259" key="5">
    <source>
        <dbReference type="PROSITE" id="PS50983"/>
    </source>
</evidence>
<evidence type="ECO:0000256" key="2">
    <source>
        <dbReference type="ARBA" id="ARBA00008814"/>
    </source>
</evidence>
<evidence type="ECO:0000313" key="6">
    <source>
        <dbReference type="EMBL" id="OQO90926.1"/>
    </source>
</evidence>
<dbReference type="PROSITE" id="PS50983">
    <property type="entry name" value="FE_B12_PBP"/>
    <property type="match status" value="1"/>
</dbReference>
<dbReference type="InterPro" id="IPR051313">
    <property type="entry name" value="Bact_iron-sidero_bind"/>
</dbReference>
<gene>
    <name evidence="6" type="ORF">B1813_15570</name>
</gene>
<sequence length="326" mass="35101">MWLSALALSAIVAGCAPPVDEVGGTALVPSAEPGTFPVTIDHRYGTTELTGQPERVVALGSPGRDAVLALGARPVGVVDDTGTGGMPPWTDSRWADREPAVVGDGHGGDIERIAALRPDLIIAQRSGLTRQRYERLSRIADVIAPPTGRPVGTAAWPELVKPVGKALGFPRLTRFLLRETESEFARVRLAHPEFGSRTVVVARRIAPGRFAAFTSDDPRAAFLTELGFRLDPRVDDLAERGATAVELSGDELRLLDQDRLVWLTSGARDRARIEADPRYRRLAVHREGRAVFAPADDPDFGAAFSTPTVLSIPHAIERLVPRLAAN</sequence>
<dbReference type="PANTHER" id="PTHR30532:SF24">
    <property type="entry name" value="FERRIC ENTEROBACTIN-BINDING PERIPLASMIC PROTEIN FEPB"/>
    <property type="match status" value="1"/>
</dbReference>
<dbReference type="SUPFAM" id="SSF53807">
    <property type="entry name" value="Helical backbone' metal receptor"/>
    <property type="match status" value="1"/>
</dbReference>
<keyword evidence="4" id="KW-0732">Signal</keyword>
<dbReference type="InterPro" id="IPR002491">
    <property type="entry name" value="ABC_transptr_periplasmic_BD"/>
</dbReference>
<dbReference type="GO" id="GO:1901678">
    <property type="term" value="P:iron coordination entity transport"/>
    <property type="evidence" value="ECO:0007669"/>
    <property type="project" value="UniProtKB-ARBA"/>
</dbReference>
<keyword evidence="3" id="KW-0813">Transport</keyword>
<name>A0A1V9A1K3_SACPI</name>
<dbReference type="GO" id="GO:0030288">
    <property type="term" value="C:outer membrane-bounded periplasmic space"/>
    <property type="evidence" value="ECO:0007669"/>
    <property type="project" value="TreeGrafter"/>
</dbReference>